<evidence type="ECO:0000313" key="1">
    <source>
        <dbReference type="EMBL" id="CAG9312605.1"/>
    </source>
</evidence>
<gene>
    <name evidence="1" type="ORF">BSTOLATCC_MIC7134</name>
</gene>
<reference evidence="1" key="1">
    <citation type="submission" date="2021-09" db="EMBL/GenBank/DDBJ databases">
        <authorList>
            <consortium name="AG Swart"/>
            <person name="Singh M."/>
            <person name="Singh A."/>
            <person name="Seah K."/>
            <person name="Emmerich C."/>
        </authorList>
    </citation>
    <scope>NUCLEOTIDE SEQUENCE</scope>
    <source>
        <strain evidence="1">ATCC30299</strain>
    </source>
</reference>
<organism evidence="1 2">
    <name type="scientific">Blepharisma stoltei</name>
    <dbReference type="NCBI Taxonomy" id="1481888"/>
    <lineage>
        <taxon>Eukaryota</taxon>
        <taxon>Sar</taxon>
        <taxon>Alveolata</taxon>
        <taxon>Ciliophora</taxon>
        <taxon>Postciliodesmatophora</taxon>
        <taxon>Heterotrichea</taxon>
        <taxon>Heterotrichida</taxon>
        <taxon>Blepharismidae</taxon>
        <taxon>Blepharisma</taxon>
    </lineage>
</organism>
<dbReference type="EMBL" id="CAJZBQ010000008">
    <property type="protein sequence ID" value="CAG9312605.1"/>
    <property type="molecule type" value="Genomic_DNA"/>
</dbReference>
<proteinExistence type="predicted"/>
<dbReference type="AlphaFoldDB" id="A0AAU9IFI2"/>
<keyword evidence="2" id="KW-1185">Reference proteome</keyword>
<sequence>MKKYHLLGQLQQIHLEIPMGLKINMNNQRIFHLPKQGKFKARFSGKISILYHCKIVSNHQMMFQDAHFHSCTQDNCILLVHCMNQNLMLFLECIHNLRLYNNPQDESHIKNLCGWFVDKKKRVLKRYFGIDYLGIELCYHNCSSLPCILACMTHNLPISNLLSIGSLYNHISSLHYCILDRICHFQA</sequence>
<comment type="caution">
    <text evidence="1">The sequence shown here is derived from an EMBL/GenBank/DDBJ whole genome shotgun (WGS) entry which is preliminary data.</text>
</comment>
<accession>A0AAU9IFI2</accession>
<evidence type="ECO:0000313" key="2">
    <source>
        <dbReference type="Proteomes" id="UP001162131"/>
    </source>
</evidence>
<protein>
    <submittedName>
        <fullName evidence="1">Uncharacterized protein</fullName>
    </submittedName>
</protein>
<name>A0AAU9IFI2_9CILI</name>
<dbReference type="Proteomes" id="UP001162131">
    <property type="component" value="Unassembled WGS sequence"/>
</dbReference>